<feature type="transmembrane region" description="Helical" evidence="2">
    <location>
        <begin position="188"/>
        <end position="210"/>
    </location>
</feature>
<dbReference type="OrthoDB" id="3068795at2759"/>
<name>A0A9P3PK37_LYOSH</name>
<feature type="region of interest" description="Disordered" evidence="1">
    <location>
        <begin position="104"/>
        <end position="186"/>
    </location>
</feature>
<dbReference type="CDD" id="cd12087">
    <property type="entry name" value="TM_EGFR-like"/>
    <property type="match status" value="1"/>
</dbReference>
<keyword evidence="2" id="KW-0812">Transmembrane</keyword>
<evidence type="ECO:0000256" key="3">
    <source>
        <dbReference type="SAM" id="SignalP"/>
    </source>
</evidence>
<protein>
    <submittedName>
        <fullName evidence="4">Uncharacterized protein</fullName>
    </submittedName>
</protein>
<sequence>MPCLLSLVLLFLPVLSVSATVTLGIPAEAGVQVLTDVKWTRDEGDPRVFDLRYIDSAGADVGFAATVRADKGVRNGTVPVIFPTEGQFTLKAVDFENGDKVIAESQPVKVGPDAPSTTQPPATSVSSPSPPPTTPPASCMTLRTSTTPPSPSPVESTSVSCSPTSSSPSTPNLPPTGATAKPSSKTPAIVGGVIGGVALLALLMLLAFVIRRRRDNARTQRRLTFHRDLMVQRRPADLENGTPLPVSFQQPITVPTPAGPTKAGFPASAITMPVPEPAPALTPTPRQMQLADRIRELEQGMMAIRRQNRGQAGMKRVLEHMRMQAEWLRDQWDSPWAKGETDVPPPHLDMYME</sequence>
<evidence type="ECO:0000313" key="4">
    <source>
        <dbReference type="EMBL" id="GLB36914.1"/>
    </source>
</evidence>
<gene>
    <name evidence="4" type="ORF">LshimejAT787_0312010</name>
</gene>
<evidence type="ECO:0000313" key="5">
    <source>
        <dbReference type="Proteomes" id="UP001063166"/>
    </source>
</evidence>
<evidence type="ECO:0000256" key="1">
    <source>
        <dbReference type="SAM" id="MobiDB-lite"/>
    </source>
</evidence>
<accession>A0A9P3PK37</accession>
<proteinExistence type="predicted"/>
<evidence type="ECO:0000256" key="2">
    <source>
        <dbReference type="SAM" id="Phobius"/>
    </source>
</evidence>
<dbReference type="Gene3D" id="1.20.5.510">
    <property type="entry name" value="Single helix bin"/>
    <property type="match status" value="1"/>
</dbReference>
<comment type="caution">
    <text evidence="4">The sequence shown here is derived from an EMBL/GenBank/DDBJ whole genome shotgun (WGS) entry which is preliminary data.</text>
</comment>
<reference evidence="4" key="1">
    <citation type="submission" date="2022-07" db="EMBL/GenBank/DDBJ databases">
        <title>The genome of Lyophyllum shimeji provides insight into the initial evolution of ectomycorrhizal fungal genome.</title>
        <authorList>
            <person name="Kobayashi Y."/>
            <person name="Shibata T."/>
            <person name="Hirakawa H."/>
            <person name="Shigenobu S."/>
            <person name="Nishiyama T."/>
            <person name="Yamada A."/>
            <person name="Hasebe M."/>
            <person name="Kawaguchi M."/>
        </authorList>
    </citation>
    <scope>NUCLEOTIDE SEQUENCE</scope>
    <source>
        <strain evidence="4">AT787</strain>
    </source>
</reference>
<keyword evidence="3" id="KW-0732">Signal</keyword>
<keyword evidence="5" id="KW-1185">Reference proteome</keyword>
<dbReference type="AlphaFoldDB" id="A0A9P3PK37"/>
<feature type="compositionally biased region" description="Low complexity" evidence="1">
    <location>
        <begin position="112"/>
        <end position="127"/>
    </location>
</feature>
<feature type="signal peptide" evidence="3">
    <location>
        <begin position="1"/>
        <end position="19"/>
    </location>
</feature>
<dbReference type="Proteomes" id="UP001063166">
    <property type="component" value="Unassembled WGS sequence"/>
</dbReference>
<feature type="chain" id="PRO_5040229472" evidence="3">
    <location>
        <begin position="20"/>
        <end position="353"/>
    </location>
</feature>
<feature type="compositionally biased region" description="Low complexity" evidence="1">
    <location>
        <begin position="153"/>
        <end position="170"/>
    </location>
</feature>
<keyword evidence="2" id="KW-1133">Transmembrane helix</keyword>
<organism evidence="4 5">
    <name type="scientific">Lyophyllum shimeji</name>
    <name type="common">Hon-shimeji</name>
    <name type="synonym">Tricholoma shimeji</name>
    <dbReference type="NCBI Taxonomy" id="47721"/>
    <lineage>
        <taxon>Eukaryota</taxon>
        <taxon>Fungi</taxon>
        <taxon>Dikarya</taxon>
        <taxon>Basidiomycota</taxon>
        <taxon>Agaricomycotina</taxon>
        <taxon>Agaricomycetes</taxon>
        <taxon>Agaricomycetidae</taxon>
        <taxon>Agaricales</taxon>
        <taxon>Tricholomatineae</taxon>
        <taxon>Lyophyllaceae</taxon>
        <taxon>Lyophyllum</taxon>
    </lineage>
</organism>
<keyword evidence="2" id="KW-0472">Membrane</keyword>
<dbReference type="EMBL" id="BRPK01000003">
    <property type="protein sequence ID" value="GLB36914.1"/>
    <property type="molecule type" value="Genomic_DNA"/>
</dbReference>